<feature type="signal peptide" evidence="1">
    <location>
        <begin position="1"/>
        <end position="20"/>
    </location>
</feature>
<accession>A0AAW0A6V2</accession>
<feature type="chain" id="PRO_5043642654" description="DUF4246 domain-containing protein" evidence="1">
    <location>
        <begin position="21"/>
        <end position="303"/>
    </location>
</feature>
<dbReference type="Pfam" id="PF14033">
    <property type="entry name" value="DUF4246"/>
    <property type="match status" value="1"/>
</dbReference>
<comment type="caution">
    <text evidence="3">The sequence shown here is derived from an EMBL/GenBank/DDBJ whole genome shotgun (WGS) entry which is preliminary data.</text>
</comment>
<dbReference type="Proteomes" id="UP001362999">
    <property type="component" value="Unassembled WGS sequence"/>
</dbReference>
<name>A0AAW0A6V2_9AGAR</name>
<evidence type="ECO:0000259" key="2">
    <source>
        <dbReference type="Pfam" id="PF14033"/>
    </source>
</evidence>
<sequence length="303" mass="33931">MPPLCTIFSSSLLLFASTTSPPPTSSPLPSFPALHQRSASTSFLLFFSTTIYPSDTAASIEFILGFQRRRDPRGAIRGVVQVLNRVLDAPRARNLPSVSGAPDASNTFEFWIQRSRDRADALKCLKFDFSRSRDRHHSLEFTNASYNLRRRRDVPNVSRIWKFDFSHSAERGVAFGALAVFQFRCLRLLATDATPQRLPPPPTATIKTRHGNRRNILEVDSCPVPSNTTRQNFHNSALQTNLFTLLRQSACSRSPGAALRGKTIQCIIKLANIHLTPENPVYEGGSWHIEVFRSIRLSRVTGP</sequence>
<evidence type="ECO:0000256" key="1">
    <source>
        <dbReference type="SAM" id="SignalP"/>
    </source>
</evidence>
<evidence type="ECO:0000313" key="3">
    <source>
        <dbReference type="EMBL" id="KAK7001613.1"/>
    </source>
</evidence>
<proteinExistence type="predicted"/>
<dbReference type="InterPro" id="IPR049192">
    <property type="entry name" value="DUF4246_C"/>
</dbReference>
<dbReference type="AlphaFoldDB" id="A0AAW0A6V2"/>
<gene>
    <name evidence="3" type="ORF">R3P38DRAFT_3610450</name>
</gene>
<reference evidence="3 4" key="1">
    <citation type="journal article" date="2024" name="J Genomics">
        <title>Draft genome sequencing and assembly of Favolaschia claudopus CIRM-BRFM 2984 isolated from oak limbs.</title>
        <authorList>
            <person name="Navarro D."/>
            <person name="Drula E."/>
            <person name="Chaduli D."/>
            <person name="Cazenave R."/>
            <person name="Ahrendt S."/>
            <person name="Wang J."/>
            <person name="Lipzen A."/>
            <person name="Daum C."/>
            <person name="Barry K."/>
            <person name="Grigoriev I.V."/>
            <person name="Favel A."/>
            <person name="Rosso M.N."/>
            <person name="Martin F."/>
        </authorList>
    </citation>
    <scope>NUCLEOTIDE SEQUENCE [LARGE SCALE GENOMIC DNA]</scope>
    <source>
        <strain evidence="3 4">CIRM-BRFM 2984</strain>
    </source>
</reference>
<keyword evidence="1" id="KW-0732">Signal</keyword>
<dbReference type="EMBL" id="JAWWNJ010000082">
    <property type="protein sequence ID" value="KAK7001613.1"/>
    <property type="molecule type" value="Genomic_DNA"/>
</dbReference>
<keyword evidence="4" id="KW-1185">Reference proteome</keyword>
<feature type="domain" description="DUF4246" evidence="2">
    <location>
        <begin position="258"/>
        <end position="290"/>
    </location>
</feature>
<protein>
    <recommendedName>
        <fullName evidence="2">DUF4246 domain-containing protein</fullName>
    </recommendedName>
</protein>
<evidence type="ECO:0000313" key="4">
    <source>
        <dbReference type="Proteomes" id="UP001362999"/>
    </source>
</evidence>
<organism evidence="3 4">
    <name type="scientific">Favolaschia claudopus</name>
    <dbReference type="NCBI Taxonomy" id="2862362"/>
    <lineage>
        <taxon>Eukaryota</taxon>
        <taxon>Fungi</taxon>
        <taxon>Dikarya</taxon>
        <taxon>Basidiomycota</taxon>
        <taxon>Agaricomycotina</taxon>
        <taxon>Agaricomycetes</taxon>
        <taxon>Agaricomycetidae</taxon>
        <taxon>Agaricales</taxon>
        <taxon>Marasmiineae</taxon>
        <taxon>Mycenaceae</taxon>
        <taxon>Favolaschia</taxon>
    </lineage>
</organism>